<accession>L7M9H6</accession>
<keyword evidence="1" id="KW-0732">Signal</keyword>
<sequence>MFEHFAVVLTLLVAGTRGGEDFDPPPTNTENALYKFWSSNDYMWTYRSNNPAKPLCRKEKRIQINKSEVNLTESLRATSAPNLGFQMWSFTRGLDRKYPSMALAIPNTTRLYQQTLLYHNQSGPCGVILYEVLWEKGSGSDEFYHTKHYNLLARGNPIQNAAMKCVKQYETYVKRGVDPNDATFQVDGCDN</sequence>
<organism evidence="2">
    <name type="scientific">Rhipicephalus pulchellus</name>
    <name type="common">Yellow backed tick</name>
    <name type="synonym">Dermacentor pulchellus</name>
    <dbReference type="NCBI Taxonomy" id="72859"/>
    <lineage>
        <taxon>Eukaryota</taxon>
        <taxon>Metazoa</taxon>
        <taxon>Ecdysozoa</taxon>
        <taxon>Arthropoda</taxon>
        <taxon>Chelicerata</taxon>
        <taxon>Arachnida</taxon>
        <taxon>Acari</taxon>
        <taxon>Parasitiformes</taxon>
        <taxon>Ixodida</taxon>
        <taxon>Ixodoidea</taxon>
        <taxon>Ixodidae</taxon>
        <taxon>Rhipicephalinae</taxon>
        <taxon>Rhipicephalus</taxon>
        <taxon>Rhipicephalus</taxon>
    </lineage>
</organism>
<protein>
    <submittedName>
        <fullName evidence="2">Putative secreted peptide</fullName>
    </submittedName>
</protein>
<feature type="chain" id="PRO_5003981403" evidence="1">
    <location>
        <begin position="19"/>
        <end position="191"/>
    </location>
</feature>
<reference evidence="2" key="1">
    <citation type="submission" date="2012-11" db="EMBL/GenBank/DDBJ databases">
        <authorList>
            <person name="Lucero-Rivera Y.E."/>
            <person name="Tovar-Ramirez D."/>
        </authorList>
    </citation>
    <scope>NUCLEOTIDE SEQUENCE</scope>
    <source>
        <tissue evidence="2">Salivary gland</tissue>
    </source>
</reference>
<feature type="signal peptide" evidence="1">
    <location>
        <begin position="1"/>
        <end position="18"/>
    </location>
</feature>
<evidence type="ECO:0000256" key="1">
    <source>
        <dbReference type="SAM" id="SignalP"/>
    </source>
</evidence>
<dbReference type="AlphaFoldDB" id="L7M9H6"/>
<name>L7M9H6_RHIPC</name>
<dbReference type="EMBL" id="GACK01004349">
    <property type="protein sequence ID" value="JAA60685.1"/>
    <property type="molecule type" value="mRNA"/>
</dbReference>
<reference evidence="2" key="2">
    <citation type="journal article" date="2015" name="J. Proteomics">
        <title>Sexual differences in the sialomes of the zebra tick, Rhipicephalus pulchellus.</title>
        <authorList>
            <person name="Tan A.W."/>
            <person name="Francischetti I.M."/>
            <person name="Slovak M."/>
            <person name="Kini R.M."/>
            <person name="Ribeiro J.M."/>
        </authorList>
    </citation>
    <scope>NUCLEOTIDE SEQUENCE</scope>
    <source>
        <tissue evidence="2">Salivary gland</tissue>
    </source>
</reference>
<proteinExistence type="evidence at transcript level"/>
<evidence type="ECO:0000313" key="2">
    <source>
        <dbReference type="EMBL" id="JAA60685.1"/>
    </source>
</evidence>